<dbReference type="Proteomes" id="UP001172681">
    <property type="component" value="Unassembled WGS sequence"/>
</dbReference>
<evidence type="ECO:0000256" key="4">
    <source>
        <dbReference type="ARBA" id="ARBA00023163"/>
    </source>
</evidence>
<evidence type="ECO:0000313" key="6">
    <source>
        <dbReference type="Proteomes" id="UP001172681"/>
    </source>
</evidence>
<dbReference type="PANTHER" id="PTHR47171:SF5">
    <property type="entry name" value="ZN(II)2CYS6 TRANSCRIPTION FACTOR (EUROFUNG)"/>
    <property type="match status" value="1"/>
</dbReference>
<dbReference type="InterPro" id="IPR052073">
    <property type="entry name" value="Amide_Lactam_Regulators"/>
</dbReference>
<sequence>MATVFDRPCILKPQDFDVRPLVPGDFATPDRKNVIFMAYCKLGLIRHQTQALQAKSSQDLQQEGQKIVVSLKEWIQTLPEAIHLYSTDNTKAYQREIFELHIAYFAAIIHYCHQLDKVSQVSMGLFPSLVASSCIARLYEEMNYRDDVGHLLTVHNWYSMMASAPLLSSCEEGQEEADISRRELDILETTLGLLRRKWYGARVIHDTIKRLRRGTRVGVSVATPRHPVSPLPLNDAQELFPFPNSLAPRMKLLDDEWARPIFLSDEAELQLPDMDMSWIFDEFAGTYNTAFVNTRDFLDPESAMSLEL</sequence>
<protein>
    <submittedName>
        <fullName evidence="5">Uncharacterized protein</fullName>
    </submittedName>
</protein>
<evidence type="ECO:0000256" key="2">
    <source>
        <dbReference type="ARBA" id="ARBA00023015"/>
    </source>
</evidence>
<proteinExistence type="predicted"/>
<dbReference type="GO" id="GO:0003677">
    <property type="term" value="F:DNA binding"/>
    <property type="evidence" value="ECO:0007669"/>
    <property type="project" value="UniProtKB-KW"/>
</dbReference>
<gene>
    <name evidence="5" type="ORF">H2204_003356</name>
</gene>
<dbReference type="CDD" id="cd12148">
    <property type="entry name" value="fungal_TF_MHR"/>
    <property type="match status" value="1"/>
</dbReference>
<keyword evidence="1" id="KW-0862">Zinc</keyword>
<evidence type="ECO:0000256" key="1">
    <source>
        <dbReference type="ARBA" id="ARBA00022833"/>
    </source>
</evidence>
<dbReference type="EMBL" id="JAPDRN010000015">
    <property type="protein sequence ID" value="KAJ9640131.1"/>
    <property type="molecule type" value="Genomic_DNA"/>
</dbReference>
<name>A0AA39D096_9EURO</name>
<comment type="caution">
    <text evidence="5">The sequence shown here is derived from an EMBL/GenBank/DDBJ whole genome shotgun (WGS) entry which is preliminary data.</text>
</comment>
<keyword evidence="6" id="KW-1185">Reference proteome</keyword>
<organism evidence="5 6">
    <name type="scientific">Knufia peltigerae</name>
    <dbReference type="NCBI Taxonomy" id="1002370"/>
    <lineage>
        <taxon>Eukaryota</taxon>
        <taxon>Fungi</taxon>
        <taxon>Dikarya</taxon>
        <taxon>Ascomycota</taxon>
        <taxon>Pezizomycotina</taxon>
        <taxon>Eurotiomycetes</taxon>
        <taxon>Chaetothyriomycetidae</taxon>
        <taxon>Chaetothyriales</taxon>
        <taxon>Trichomeriaceae</taxon>
        <taxon>Knufia</taxon>
    </lineage>
</organism>
<keyword evidence="2" id="KW-0805">Transcription regulation</keyword>
<dbReference type="AlphaFoldDB" id="A0AA39D096"/>
<evidence type="ECO:0000313" key="5">
    <source>
        <dbReference type="EMBL" id="KAJ9640131.1"/>
    </source>
</evidence>
<dbReference type="PANTHER" id="PTHR47171">
    <property type="entry name" value="FARA-RELATED"/>
    <property type="match status" value="1"/>
</dbReference>
<keyword evidence="3" id="KW-0238">DNA-binding</keyword>
<reference evidence="5" key="1">
    <citation type="submission" date="2022-10" db="EMBL/GenBank/DDBJ databases">
        <title>Culturing micro-colonial fungi from biological soil crusts in the Mojave desert and describing Neophaeococcomyces mojavensis, and introducing the new genera and species Taxawa tesnikishii.</title>
        <authorList>
            <person name="Kurbessoian T."/>
            <person name="Stajich J.E."/>
        </authorList>
    </citation>
    <scope>NUCLEOTIDE SEQUENCE</scope>
    <source>
        <strain evidence="5">TK_35</strain>
    </source>
</reference>
<keyword evidence="4" id="KW-0804">Transcription</keyword>
<evidence type="ECO:0000256" key="3">
    <source>
        <dbReference type="ARBA" id="ARBA00023125"/>
    </source>
</evidence>
<accession>A0AA39D096</accession>